<proteinExistence type="predicted"/>
<gene>
    <name evidence="1" type="primary">ORF138_3</name>
    <name evidence="1" type="ORF">HusqMp100</name>
</gene>
<geneLocation type="mitochondrion" evidence="1"/>
<accession>H9M875</accession>
<organism evidence="1">
    <name type="scientific">Phlegmariurus squarrosus</name>
    <name type="common">Rock tassel fern</name>
    <name type="synonym">Lycopodium squarrosum</name>
    <dbReference type="NCBI Taxonomy" id="73615"/>
    <lineage>
        <taxon>Eukaryota</taxon>
        <taxon>Viridiplantae</taxon>
        <taxon>Streptophyta</taxon>
        <taxon>Embryophyta</taxon>
        <taxon>Tracheophyta</taxon>
        <taxon>Lycopodiopsida</taxon>
        <taxon>Lycopodiales</taxon>
        <taxon>Lycopodiaceae</taxon>
        <taxon>Huperzioideae</taxon>
        <taxon>Phlegmariurus</taxon>
    </lineage>
</organism>
<dbReference type="RefSeq" id="YP_006234340.1">
    <property type="nucleotide sequence ID" value="NC_017755.1"/>
</dbReference>
<evidence type="ECO:0000313" key="1">
    <source>
        <dbReference type="EMBL" id="AEV55782.1"/>
    </source>
</evidence>
<dbReference type="EMBL" id="JQ002659">
    <property type="protein sequence ID" value="AEV55782.1"/>
    <property type="molecule type" value="Genomic_DNA"/>
</dbReference>
<dbReference type="AlphaFoldDB" id="H9M875"/>
<keyword evidence="1" id="KW-0496">Mitochondrion</keyword>
<protein>
    <submittedName>
        <fullName evidence="1">Uncharacterized protein</fullName>
    </submittedName>
</protein>
<name>H9M875_PHLSQ</name>
<sequence>MGFFWTPFFEPRPLLLTLWSLGWLLAFGLACHRILFLSFFRSNYAPVGCTQSQVMRSTYPHRKNLTLQQLFLMNEMNRTHLLPFFEPQAPVVDVITTLFGYMPLIAYSDPHNLLMRAFHYLENILPQHNLNMVPRILA</sequence>
<dbReference type="GeneID" id="12354558"/>
<reference evidence="1" key="1">
    <citation type="journal article" date="2012" name="PLoS ONE">
        <title>The Mitochondrial Genome of the Lycophyte Huperzia squarrosa: The Most Archaic Form in Vascular Plants.</title>
        <authorList>
            <person name="Liu Y."/>
            <person name="Wang B."/>
            <person name="Cui P."/>
            <person name="Li L."/>
            <person name="Xue J.Y."/>
            <person name="Yu J."/>
            <person name="Qiu Y.L."/>
        </authorList>
    </citation>
    <scope>NUCLEOTIDE SEQUENCE</scope>
</reference>